<feature type="chain" id="PRO_5016919523" evidence="1">
    <location>
        <begin position="33"/>
        <end position="206"/>
    </location>
</feature>
<organism evidence="2 3">
    <name type="scientific">Thioalbus denitrificans</name>
    <dbReference type="NCBI Taxonomy" id="547122"/>
    <lineage>
        <taxon>Bacteria</taxon>
        <taxon>Pseudomonadati</taxon>
        <taxon>Pseudomonadota</taxon>
        <taxon>Gammaproteobacteria</taxon>
        <taxon>Chromatiales</taxon>
        <taxon>Ectothiorhodospiraceae</taxon>
        <taxon>Thioalbus</taxon>
    </lineage>
</organism>
<feature type="signal peptide" evidence="1">
    <location>
        <begin position="1"/>
        <end position="32"/>
    </location>
</feature>
<gene>
    <name evidence="2" type="ORF">DFQ59_101612</name>
</gene>
<reference evidence="2 3" key="1">
    <citation type="submission" date="2018-07" db="EMBL/GenBank/DDBJ databases">
        <title>Genomic Encyclopedia of Type Strains, Phase IV (KMG-IV): sequencing the most valuable type-strain genomes for metagenomic binning, comparative biology and taxonomic classification.</title>
        <authorList>
            <person name="Goeker M."/>
        </authorList>
    </citation>
    <scope>NUCLEOTIDE SEQUENCE [LARGE SCALE GENOMIC DNA]</scope>
    <source>
        <strain evidence="2 3">DSM 26407</strain>
    </source>
</reference>
<keyword evidence="1" id="KW-0732">Signal</keyword>
<dbReference type="Gene3D" id="3.30.70.2050">
    <property type="match status" value="1"/>
</dbReference>
<dbReference type="PANTHER" id="PTHR41247">
    <property type="entry name" value="HTH-TYPE TRANSCRIPTIONAL REPRESSOR YCNK"/>
    <property type="match status" value="1"/>
</dbReference>
<protein>
    <submittedName>
        <fullName evidence="2">Nitrous oxide reductase accessory protein NosL</fullName>
    </submittedName>
</protein>
<dbReference type="InterPro" id="IPR008719">
    <property type="entry name" value="N2O_reductase_NosL"/>
</dbReference>
<accession>A0A369CID3</accession>
<sequence>MSIKLNRRQALKALAAGSLAGAAFTHIGGAVAGEHDGTPMQFVPKTAPDPTPLENELAKYPKCPYCGMDRTQWHHSRHLVHYADDLVDGTCSLHCAAISLAINLDRGPKAIYAADFGAAAEPKPLVNVDEATYLVGSKLKGTMTKISKVAFASADAAKAAQAENGGEIGDFNAALKAAYLSMAEDTMMIRKKRAEMRKKMMEKMKG</sequence>
<evidence type="ECO:0000313" key="2">
    <source>
        <dbReference type="EMBL" id="RCX33311.1"/>
    </source>
</evidence>
<dbReference type="OrthoDB" id="8564097at2"/>
<proteinExistence type="predicted"/>
<evidence type="ECO:0000256" key="1">
    <source>
        <dbReference type="SAM" id="SignalP"/>
    </source>
</evidence>
<dbReference type="AlphaFoldDB" id="A0A369CID3"/>
<dbReference type="Pfam" id="PF05573">
    <property type="entry name" value="NosL"/>
    <property type="match status" value="1"/>
</dbReference>
<evidence type="ECO:0000313" key="3">
    <source>
        <dbReference type="Proteomes" id="UP000252707"/>
    </source>
</evidence>
<dbReference type="SUPFAM" id="SSF160387">
    <property type="entry name" value="NosL/MerB-like"/>
    <property type="match status" value="1"/>
</dbReference>
<dbReference type="PROSITE" id="PS51318">
    <property type="entry name" value="TAT"/>
    <property type="match status" value="1"/>
</dbReference>
<comment type="caution">
    <text evidence="2">The sequence shown here is derived from an EMBL/GenBank/DDBJ whole genome shotgun (WGS) entry which is preliminary data.</text>
</comment>
<dbReference type="RefSeq" id="WP_114278164.1">
    <property type="nucleotide sequence ID" value="NZ_QPJY01000001.1"/>
</dbReference>
<dbReference type="InterPro" id="IPR006311">
    <property type="entry name" value="TAT_signal"/>
</dbReference>
<dbReference type="PANTHER" id="PTHR41247:SF1">
    <property type="entry name" value="HTH-TYPE TRANSCRIPTIONAL REPRESSOR YCNK"/>
    <property type="match status" value="1"/>
</dbReference>
<dbReference type="Proteomes" id="UP000252707">
    <property type="component" value="Unassembled WGS sequence"/>
</dbReference>
<name>A0A369CID3_9GAMM</name>
<dbReference type="EMBL" id="QPJY01000001">
    <property type="protein sequence ID" value="RCX33311.1"/>
    <property type="molecule type" value="Genomic_DNA"/>
</dbReference>
<keyword evidence="3" id="KW-1185">Reference proteome</keyword>